<dbReference type="Proteomes" id="UP000464314">
    <property type="component" value="Chromosome"/>
</dbReference>
<dbReference type="InterPro" id="IPR003593">
    <property type="entry name" value="AAA+_ATPase"/>
</dbReference>
<feature type="domain" description="ABC transporter" evidence="10">
    <location>
        <begin position="5"/>
        <end position="240"/>
    </location>
</feature>
<evidence type="ECO:0000256" key="3">
    <source>
        <dbReference type="ARBA" id="ARBA00022475"/>
    </source>
</evidence>
<protein>
    <submittedName>
        <fullName evidence="11">ATP-binding cassette domain-containing protein</fullName>
    </submittedName>
</protein>
<dbReference type="GO" id="GO:0005524">
    <property type="term" value="F:ATP binding"/>
    <property type="evidence" value="ECO:0007669"/>
    <property type="project" value="UniProtKB-KW"/>
</dbReference>
<sequence>MGKILELEHISKFYPGVVALDDVSFFIEEGQVHALMGENGAGKSTLIKVISGAIKPEQGHINISGERFDSLTPALSKDKGVGVIYQEFNLVPTMSVVENIFLGEKIGGSIIPDFEEMQRKAQDIFDEFGVDIDPKVMVGELTPGKQQLVEIAKTLTRNVKLIIMDEPSASISVADVQTLFRIIGQLKEKGVTIIYISHRMEEVFEIADVVSIMRDGRYVGTKSMKEVSRKDLITMMVGRELNESYPVREKNVGEVVLEVEHLYGNGNSDINFCLHKGEILGIAGLVGAGRTELAKVIYGAAKAEHGMIRVNGKEMKIKTPHDAIAAGIGYIPEDRKNEGAFLEFPIDWNISIMSLSRLSKGMVVAVKKIDELAVEFQQKLGIKTPTIKQYVKNLSGGNQQKVVVAKTLATDSKIVIFDEPTRGIDVGAKQEIYQLMNSLIEQGISIIMISSEMEELIGMSDRIIIMHEGAITGELQKEEFSQNKILEYASGL</sequence>
<dbReference type="InterPro" id="IPR017871">
    <property type="entry name" value="ABC_transporter-like_CS"/>
</dbReference>
<evidence type="ECO:0000256" key="2">
    <source>
        <dbReference type="ARBA" id="ARBA00022448"/>
    </source>
</evidence>
<feature type="domain" description="ABC transporter" evidence="10">
    <location>
        <begin position="247"/>
        <end position="492"/>
    </location>
</feature>
<keyword evidence="7 11" id="KW-0067">ATP-binding</keyword>
<dbReference type="PANTHER" id="PTHR43790">
    <property type="entry name" value="CARBOHYDRATE TRANSPORT ATP-BINDING PROTEIN MG119-RELATED"/>
    <property type="match status" value="1"/>
</dbReference>
<evidence type="ECO:0000256" key="1">
    <source>
        <dbReference type="ARBA" id="ARBA00004202"/>
    </source>
</evidence>
<dbReference type="GO" id="GO:0016887">
    <property type="term" value="F:ATP hydrolysis activity"/>
    <property type="evidence" value="ECO:0007669"/>
    <property type="project" value="InterPro"/>
</dbReference>
<keyword evidence="9" id="KW-0472">Membrane</keyword>
<dbReference type="PANTHER" id="PTHR43790:SF3">
    <property type="entry name" value="D-ALLOSE IMPORT ATP-BINDING PROTEIN ALSA-RELATED"/>
    <property type="match status" value="1"/>
</dbReference>
<dbReference type="SMART" id="SM00382">
    <property type="entry name" value="AAA"/>
    <property type="match status" value="2"/>
</dbReference>
<dbReference type="FunFam" id="3.40.50.300:FF:000127">
    <property type="entry name" value="Ribose import ATP-binding protein RbsA"/>
    <property type="match status" value="1"/>
</dbReference>
<keyword evidence="5" id="KW-0677">Repeat</keyword>
<evidence type="ECO:0000256" key="6">
    <source>
        <dbReference type="ARBA" id="ARBA00022741"/>
    </source>
</evidence>
<dbReference type="Pfam" id="PF00005">
    <property type="entry name" value="ABC_tran"/>
    <property type="match status" value="2"/>
</dbReference>
<evidence type="ECO:0000256" key="4">
    <source>
        <dbReference type="ARBA" id="ARBA00022597"/>
    </source>
</evidence>
<comment type="subcellular location">
    <subcellularLocation>
        <location evidence="1">Cell membrane</location>
        <topology evidence="1">Peripheral membrane protein</topology>
    </subcellularLocation>
</comment>
<dbReference type="GO" id="GO:0005886">
    <property type="term" value="C:plasma membrane"/>
    <property type="evidence" value="ECO:0007669"/>
    <property type="project" value="UniProtKB-SubCell"/>
</dbReference>
<evidence type="ECO:0000313" key="11">
    <source>
        <dbReference type="EMBL" id="QHQ62839.1"/>
    </source>
</evidence>
<dbReference type="CDD" id="cd03215">
    <property type="entry name" value="ABC_Carb_Monos_II"/>
    <property type="match status" value="1"/>
</dbReference>
<dbReference type="InterPro" id="IPR050107">
    <property type="entry name" value="ABC_carbohydrate_import_ATPase"/>
</dbReference>
<reference evidence="11 12" key="1">
    <citation type="submission" date="2020-01" db="EMBL/GenBank/DDBJ databases">
        <title>Genome analysis of Anaerocolumna sp. CBA3638.</title>
        <authorList>
            <person name="Kim J."/>
            <person name="Roh S.W."/>
        </authorList>
    </citation>
    <scope>NUCLEOTIDE SEQUENCE [LARGE SCALE GENOMIC DNA]</scope>
    <source>
        <strain evidence="11 12">CBA3638</strain>
    </source>
</reference>
<dbReference type="AlphaFoldDB" id="A0A6P1TRF5"/>
<dbReference type="PROSITE" id="PS50893">
    <property type="entry name" value="ABC_TRANSPORTER_2"/>
    <property type="match status" value="2"/>
</dbReference>
<dbReference type="KEGG" id="anr:Ana3638_20350"/>
<dbReference type="Gene3D" id="3.40.50.300">
    <property type="entry name" value="P-loop containing nucleotide triphosphate hydrolases"/>
    <property type="match status" value="2"/>
</dbReference>
<organism evidence="11 12">
    <name type="scientific">Anaerocolumna sedimenticola</name>
    <dbReference type="NCBI Taxonomy" id="2696063"/>
    <lineage>
        <taxon>Bacteria</taxon>
        <taxon>Bacillati</taxon>
        <taxon>Bacillota</taxon>
        <taxon>Clostridia</taxon>
        <taxon>Lachnospirales</taxon>
        <taxon>Lachnospiraceae</taxon>
        <taxon>Anaerocolumna</taxon>
    </lineage>
</organism>
<proteinExistence type="predicted"/>
<keyword evidence="2" id="KW-0813">Transport</keyword>
<dbReference type="InterPro" id="IPR027417">
    <property type="entry name" value="P-loop_NTPase"/>
</dbReference>
<evidence type="ECO:0000259" key="10">
    <source>
        <dbReference type="PROSITE" id="PS50893"/>
    </source>
</evidence>
<dbReference type="EMBL" id="CP048000">
    <property type="protein sequence ID" value="QHQ62839.1"/>
    <property type="molecule type" value="Genomic_DNA"/>
</dbReference>
<keyword evidence="8" id="KW-1278">Translocase</keyword>
<evidence type="ECO:0000313" key="12">
    <source>
        <dbReference type="Proteomes" id="UP000464314"/>
    </source>
</evidence>
<evidence type="ECO:0000256" key="9">
    <source>
        <dbReference type="ARBA" id="ARBA00023136"/>
    </source>
</evidence>
<dbReference type="RefSeq" id="WP_161839661.1">
    <property type="nucleotide sequence ID" value="NZ_CP048000.1"/>
</dbReference>
<name>A0A6P1TRF5_9FIRM</name>
<keyword evidence="4" id="KW-0762">Sugar transport</keyword>
<gene>
    <name evidence="11" type="ORF">Ana3638_20350</name>
</gene>
<keyword evidence="3" id="KW-1003">Cell membrane</keyword>
<dbReference type="SUPFAM" id="SSF52540">
    <property type="entry name" value="P-loop containing nucleoside triphosphate hydrolases"/>
    <property type="match status" value="2"/>
</dbReference>
<dbReference type="PROSITE" id="PS00211">
    <property type="entry name" value="ABC_TRANSPORTER_1"/>
    <property type="match status" value="1"/>
</dbReference>
<keyword evidence="6" id="KW-0547">Nucleotide-binding</keyword>
<evidence type="ECO:0000256" key="7">
    <source>
        <dbReference type="ARBA" id="ARBA00022840"/>
    </source>
</evidence>
<evidence type="ECO:0000256" key="8">
    <source>
        <dbReference type="ARBA" id="ARBA00022967"/>
    </source>
</evidence>
<evidence type="ECO:0000256" key="5">
    <source>
        <dbReference type="ARBA" id="ARBA00022737"/>
    </source>
</evidence>
<dbReference type="CDD" id="cd03216">
    <property type="entry name" value="ABC_Carb_Monos_I"/>
    <property type="match status" value="1"/>
</dbReference>
<keyword evidence="12" id="KW-1185">Reference proteome</keyword>
<accession>A0A6P1TRF5</accession>
<dbReference type="InterPro" id="IPR003439">
    <property type="entry name" value="ABC_transporter-like_ATP-bd"/>
</dbReference>